<protein>
    <submittedName>
        <fullName evidence="1">Uncharacterized protein</fullName>
    </submittedName>
</protein>
<organism evidence="1 2">
    <name type="scientific">Puccinia striiformis f. sp. tritici</name>
    <dbReference type="NCBI Taxonomy" id="168172"/>
    <lineage>
        <taxon>Eukaryota</taxon>
        <taxon>Fungi</taxon>
        <taxon>Dikarya</taxon>
        <taxon>Basidiomycota</taxon>
        <taxon>Pucciniomycotina</taxon>
        <taxon>Pucciniomycetes</taxon>
        <taxon>Pucciniales</taxon>
        <taxon>Pucciniaceae</taxon>
        <taxon>Puccinia</taxon>
    </lineage>
</organism>
<accession>A0ACC0DW13</accession>
<sequence>MTPYCLPDDAYIKRPIVPTVIHPPAHFHSNFCTKVRRVFTEIFLDLNQPLTSGLATQQKPYIYIKIDPLNIPVPAEGQAPLADNRDRLIADLQGQINQLALQVNHNQANNNPFQIPKVETVSTQLPPFDGKDDPEIWVTKIETILQGRNYPMDRWSMLVAACMKGKAESWWFQQVKEEGSANFAWADFKSRLLGQYNYVYKQLDFRQQIDSLRYKNADDYINRFKRLIMKLPKDKISEWETSYLFTRNLPPLLRQRVLVEKCENLEELCKSLRENERISSSLNRFGSGSTSGPLPYINFKKPSSFSNSGQSTSRFPFNN</sequence>
<dbReference type="Proteomes" id="UP001060170">
    <property type="component" value="Chromosome 14"/>
</dbReference>
<dbReference type="EMBL" id="CM045878">
    <property type="protein sequence ID" value="KAI7940271.1"/>
    <property type="molecule type" value="Genomic_DNA"/>
</dbReference>
<comment type="caution">
    <text evidence="1">The sequence shown here is derived from an EMBL/GenBank/DDBJ whole genome shotgun (WGS) entry which is preliminary data.</text>
</comment>
<reference evidence="2" key="2">
    <citation type="journal article" date="2018" name="Mol. Plant Microbe Interact.">
        <title>Genome sequence resources for the wheat stripe rust pathogen (Puccinia striiformis f. sp. tritici) and the barley stripe rust pathogen (Puccinia striiformis f. sp. hordei).</title>
        <authorList>
            <person name="Xia C."/>
            <person name="Wang M."/>
            <person name="Yin C."/>
            <person name="Cornejo O.E."/>
            <person name="Hulbert S.H."/>
            <person name="Chen X."/>
        </authorList>
    </citation>
    <scope>NUCLEOTIDE SEQUENCE [LARGE SCALE GENOMIC DNA]</scope>
    <source>
        <strain evidence="2">93-210</strain>
    </source>
</reference>
<reference evidence="2" key="1">
    <citation type="journal article" date="2018" name="BMC Genomics">
        <title>Genomic insights into host adaptation between the wheat stripe rust pathogen (Puccinia striiformis f. sp. tritici) and the barley stripe rust pathogen (Puccinia striiformis f. sp. hordei).</title>
        <authorList>
            <person name="Xia C."/>
            <person name="Wang M."/>
            <person name="Yin C."/>
            <person name="Cornejo O.E."/>
            <person name="Hulbert S.H."/>
            <person name="Chen X."/>
        </authorList>
    </citation>
    <scope>NUCLEOTIDE SEQUENCE [LARGE SCALE GENOMIC DNA]</scope>
    <source>
        <strain evidence="2">93-210</strain>
    </source>
</reference>
<gene>
    <name evidence="1" type="ORF">MJO28_013923</name>
</gene>
<evidence type="ECO:0000313" key="1">
    <source>
        <dbReference type="EMBL" id="KAI7940271.1"/>
    </source>
</evidence>
<reference evidence="1 2" key="3">
    <citation type="journal article" date="2022" name="Microbiol. Spectr.">
        <title>Folding features and dynamics of 3D genome architecture in plant fungal pathogens.</title>
        <authorList>
            <person name="Xia C."/>
        </authorList>
    </citation>
    <scope>NUCLEOTIDE SEQUENCE [LARGE SCALE GENOMIC DNA]</scope>
    <source>
        <strain evidence="1 2">93-210</strain>
    </source>
</reference>
<evidence type="ECO:0000313" key="2">
    <source>
        <dbReference type="Proteomes" id="UP001060170"/>
    </source>
</evidence>
<name>A0ACC0DW13_9BASI</name>
<proteinExistence type="predicted"/>
<keyword evidence="2" id="KW-1185">Reference proteome</keyword>